<protein>
    <submittedName>
        <fullName evidence="1">AbiEi antitoxin</fullName>
    </submittedName>
</protein>
<accession>A0A2L2BQZ0</accession>
<sequence length="181" mass="20527">MHPTPTLSDTERHALHLDGDGWRIQSIYTDRREPPLYEERAALVAERLPQWAVAAGQTAGWVWTGLGKPEPWAVLCATTPALSPIARTQWRPRAKRLERFTLVSVRGLRLLGRMDCAADLLSHQGEDEVAAAQLYSLVTKTELHSVVEQVRDSLSKPARDRARRRAAQVSQWWRDHPVVTR</sequence>
<evidence type="ECO:0000313" key="1">
    <source>
        <dbReference type="EMBL" id="AVG24084.1"/>
    </source>
</evidence>
<dbReference type="KEGG" id="psai:C3B54_111119"/>
<keyword evidence="2" id="KW-1185">Reference proteome</keyword>
<dbReference type="RefSeq" id="WP_104913613.1">
    <property type="nucleotide sequence ID" value="NZ_CP026923.1"/>
</dbReference>
<dbReference type="AlphaFoldDB" id="A0A2L2BQZ0"/>
<dbReference type="EMBL" id="CP026923">
    <property type="protein sequence ID" value="AVG24084.1"/>
    <property type="molecule type" value="Genomic_DNA"/>
</dbReference>
<organism evidence="1 2">
    <name type="scientific">Pontimonas salivibrio</name>
    <dbReference type="NCBI Taxonomy" id="1159327"/>
    <lineage>
        <taxon>Bacteria</taxon>
        <taxon>Bacillati</taxon>
        <taxon>Actinomycetota</taxon>
        <taxon>Actinomycetes</taxon>
        <taxon>Micrococcales</taxon>
        <taxon>Microbacteriaceae</taxon>
        <taxon>Pontimonas</taxon>
    </lineage>
</organism>
<reference evidence="1 2" key="1">
    <citation type="submission" date="2018-02" db="EMBL/GenBank/DDBJ databases">
        <title>Complete genome of the streamlined marine actinobacterium Pontimonas salivibrio CL-TW6 adapted to coastal planktonic lifestype.</title>
        <authorList>
            <person name="Cho B.C."/>
            <person name="Hardies S.C."/>
            <person name="Jang G.I."/>
            <person name="Hwang C.Y."/>
        </authorList>
    </citation>
    <scope>NUCLEOTIDE SEQUENCE [LARGE SCALE GENOMIC DNA]</scope>
    <source>
        <strain evidence="1 2">CL-TW6</strain>
    </source>
</reference>
<proteinExistence type="predicted"/>
<dbReference type="Proteomes" id="UP000243077">
    <property type="component" value="Chromosome"/>
</dbReference>
<name>A0A2L2BQZ0_9MICO</name>
<gene>
    <name evidence="1" type="ORF">C3B54_111119</name>
</gene>
<evidence type="ECO:0000313" key="2">
    <source>
        <dbReference type="Proteomes" id="UP000243077"/>
    </source>
</evidence>
<dbReference type="OrthoDB" id="9761045at2"/>